<dbReference type="Proteomes" id="UP001166004">
    <property type="component" value="Unassembled WGS sequence"/>
</dbReference>
<gene>
    <name evidence="1" type="ORF">VP91_00002760</name>
</gene>
<dbReference type="EMBL" id="LANA01000001">
    <property type="protein sequence ID" value="NMN67139.1"/>
    <property type="molecule type" value="Genomic_DNA"/>
</dbReference>
<dbReference type="RefSeq" id="WP_169035652.1">
    <property type="nucleotide sequence ID" value="NZ_LANA01000001.1"/>
</dbReference>
<protein>
    <submittedName>
        <fullName evidence="1">Uncharacterized protein</fullName>
    </submittedName>
</protein>
<sequence>MKKKKASKKINKDYLNKNGLYFWGKFISWKELFSGKYPNFLKNKTKH</sequence>
<evidence type="ECO:0000313" key="2">
    <source>
        <dbReference type="Proteomes" id="UP001166004"/>
    </source>
</evidence>
<reference evidence="1 2" key="1">
    <citation type="submission" date="2019-07" db="EMBL/GenBank/DDBJ databases">
        <title>SAR11 Genome Evolution.</title>
        <authorList>
            <person name="Giovannoni S."/>
        </authorList>
    </citation>
    <scope>NUCLEOTIDE SEQUENCE [LARGE SCALE GENOMIC DNA]</scope>
    <source>
        <strain evidence="1 2">HTCC9565</strain>
    </source>
</reference>
<organism evidence="1 2">
    <name type="scientific">Pelagibacter ubique</name>
    <dbReference type="NCBI Taxonomy" id="198252"/>
    <lineage>
        <taxon>Bacteria</taxon>
        <taxon>Pseudomonadati</taxon>
        <taxon>Pseudomonadota</taxon>
        <taxon>Alphaproteobacteria</taxon>
        <taxon>Candidatus Pelagibacterales</taxon>
        <taxon>Candidatus Pelagibacteraceae</taxon>
        <taxon>Candidatus Pelagibacter</taxon>
    </lineage>
</organism>
<evidence type="ECO:0000313" key="1">
    <source>
        <dbReference type="EMBL" id="NMN67139.1"/>
    </source>
</evidence>
<name>A0ABX1T253_PELUQ</name>
<proteinExistence type="predicted"/>
<accession>A0ABX1T253</accession>
<keyword evidence="2" id="KW-1185">Reference proteome</keyword>
<comment type="caution">
    <text evidence="1">The sequence shown here is derived from an EMBL/GenBank/DDBJ whole genome shotgun (WGS) entry which is preliminary data.</text>
</comment>